<name>A0AAU9EXL7_9BACT</name>
<evidence type="ECO:0000313" key="2">
    <source>
        <dbReference type="Proteomes" id="UP001366166"/>
    </source>
</evidence>
<keyword evidence="2" id="KW-1185">Reference proteome</keyword>
<sequence length="131" mass="13457">MRGKILNLKTVGFLLAVLLVLGAAQTSWALNLGGLPSEAVPQLAQMVADKLGVKVPAADIMNLLNQGSSVSGKVTDPSKLSNLGLSNVSQGDVVNLANQGNDKLAITPQSGGKGITQNISQVFGPMASMFK</sequence>
<dbReference type="KEGG" id="dmp:FAK_05980"/>
<dbReference type="Proteomes" id="UP001366166">
    <property type="component" value="Chromosome"/>
</dbReference>
<evidence type="ECO:0000313" key="1">
    <source>
        <dbReference type="EMBL" id="BEQ13532.1"/>
    </source>
</evidence>
<reference evidence="2" key="1">
    <citation type="journal article" date="2023" name="Arch. Microbiol.">
        <title>Desulfoferula mesophilus gen. nov. sp. nov., a mesophilic sulfate-reducing bacterium isolated from a brackish lake sediment.</title>
        <authorList>
            <person name="Watanabe T."/>
            <person name="Yabe T."/>
            <person name="Tsuji J.M."/>
            <person name="Fukui M."/>
        </authorList>
    </citation>
    <scope>NUCLEOTIDE SEQUENCE [LARGE SCALE GENOMIC DNA]</scope>
    <source>
        <strain evidence="2">12FAK</strain>
    </source>
</reference>
<organism evidence="1 2">
    <name type="scientific">Desulfoferula mesophila</name>
    <dbReference type="NCBI Taxonomy" id="3058419"/>
    <lineage>
        <taxon>Bacteria</taxon>
        <taxon>Pseudomonadati</taxon>
        <taxon>Thermodesulfobacteriota</taxon>
        <taxon>Desulfarculia</taxon>
        <taxon>Desulfarculales</taxon>
        <taxon>Desulfarculaceae</taxon>
        <taxon>Desulfoferula</taxon>
    </lineage>
</organism>
<dbReference type="EMBL" id="AP028679">
    <property type="protein sequence ID" value="BEQ13532.1"/>
    <property type="molecule type" value="Genomic_DNA"/>
</dbReference>
<gene>
    <name evidence="1" type="ORF">FAK_05980</name>
</gene>
<dbReference type="AlphaFoldDB" id="A0AAU9EXL7"/>
<accession>A0AAU9EXL7</accession>
<proteinExistence type="predicted"/>
<dbReference type="RefSeq" id="WP_338605251.1">
    <property type="nucleotide sequence ID" value="NZ_AP028679.1"/>
</dbReference>
<protein>
    <submittedName>
        <fullName evidence="1">Uncharacterized protein</fullName>
    </submittedName>
</protein>